<gene>
    <name evidence="1" type="ORF">UXM345_LOCUS31511</name>
</gene>
<reference evidence="1" key="1">
    <citation type="submission" date="2021-02" db="EMBL/GenBank/DDBJ databases">
        <authorList>
            <person name="Nowell W R."/>
        </authorList>
    </citation>
    <scope>NUCLEOTIDE SEQUENCE</scope>
</reference>
<proteinExistence type="predicted"/>
<evidence type="ECO:0000313" key="2">
    <source>
        <dbReference type="Proteomes" id="UP000663842"/>
    </source>
</evidence>
<evidence type="ECO:0000313" key="1">
    <source>
        <dbReference type="EMBL" id="CAF4265499.1"/>
    </source>
</evidence>
<organism evidence="1 2">
    <name type="scientific">Rotaria magnacalcarata</name>
    <dbReference type="NCBI Taxonomy" id="392030"/>
    <lineage>
        <taxon>Eukaryota</taxon>
        <taxon>Metazoa</taxon>
        <taxon>Spiralia</taxon>
        <taxon>Gnathifera</taxon>
        <taxon>Rotifera</taxon>
        <taxon>Eurotatoria</taxon>
        <taxon>Bdelloidea</taxon>
        <taxon>Philodinida</taxon>
        <taxon>Philodinidae</taxon>
        <taxon>Rotaria</taxon>
    </lineage>
</organism>
<comment type="caution">
    <text evidence="1">The sequence shown here is derived from an EMBL/GenBank/DDBJ whole genome shotgun (WGS) entry which is preliminary data.</text>
</comment>
<feature type="non-terminal residue" evidence="1">
    <location>
        <position position="1"/>
    </location>
</feature>
<protein>
    <submittedName>
        <fullName evidence="1">Uncharacterized protein</fullName>
    </submittedName>
</protein>
<dbReference type="EMBL" id="CAJOBF010008944">
    <property type="protein sequence ID" value="CAF4265499.1"/>
    <property type="molecule type" value="Genomic_DNA"/>
</dbReference>
<dbReference type="Proteomes" id="UP000663842">
    <property type="component" value="Unassembled WGS sequence"/>
</dbReference>
<dbReference type="AlphaFoldDB" id="A0A820FQT2"/>
<sequence length="729" mass="83542">MMIVDLNDLTDEVLFYPNDQFYKFIEDCLGVDEMNLLKLQSIKNIRTLLNLPDVFSMFSINCKELVDLKNSICFVDEDNNKNIMVKSGIKAGIDNLITTLKEKNNKYIKRTKNFKSPSSLSSTTNCPISNTYLSNIPNSDSVDLSLTSTPLTAPNLLPINDYIDLISNSVEKFAINTFTNIILKNNDDYAIFLTLLHANIDGRIKCGCSTTIKLGFRLNRNSFQLSSYFKHLKNSHCSMIKKKKQVLIENLNKNNNLSDDLLQNEDFRDMNDDTGYEEDSLNDDNNSSQITANTSISRNSCSIVFHYLIAMASMERELLPFLENISSYSDDVFYAFVKEFVGDVESEILEIQRIKNVRILLQVPDVFIFLQINSKDILKLKERACFVTNDLQYIIRSGIKSNLEQFIETLRKYYKSTSNNENFVSSQTTANVIKETTHCMCHLIDIYQSNRAKSFINIFVSNLSKNMTRSSNNYQFDLIVNKFASVFNILAGNNTYEFIRLNLPGSLPSTTTLKTYNQNMNLQLSECEFRFDSLKDHLAFVDSNHVFVSEDSTGVISSVSYDSKNDCFIGFSPQLENGLPSVDQFQTNSYAELQQWFEDFDKSTLINTHLIEPLIKNNSSLVHSRPFILSAYGTNNKYTAIDVLRKWMYLYRECKKRNINVVGFSSDCDSRYLKAMQLSLGFFIRAPNIDLLSGNNSLLEINIASHWNFFFIRSTQPYLCMQDGIHLVT</sequence>
<name>A0A820FQT2_9BILA</name>
<accession>A0A820FQT2</accession>